<dbReference type="InterPro" id="IPR022742">
    <property type="entry name" value="Hydrolase_4"/>
</dbReference>
<keyword evidence="1" id="KW-0812">Transmembrane</keyword>
<comment type="caution">
    <text evidence="3">The sequence shown here is derived from an EMBL/GenBank/DDBJ whole genome shotgun (WGS) entry which is preliminary data.</text>
</comment>
<feature type="domain" description="Serine aminopeptidase S33" evidence="2">
    <location>
        <begin position="73"/>
        <end position="338"/>
    </location>
</feature>
<name>A0A9W7CIA5_9STRA</name>
<evidence type="ECO:0000313" key="3">
    <source>
        <dbReference type="EMBL" id="GMI05159.1"/>
    </source>
</evidence>
<dbReference type="SUPFAM" id="SSF53474">
    <property type="entry name" value="alpha/beta-Hydrolases"/>
    <property type="match status" value="1"/>
</dbReference>
<keyword evidence="1" id="KW-0472">Membrane</keyword>
<dbReference type="InterPro" id="IPR029058">
    <property type="entry name" value="AB_hydrolase_fold"/>
</dbReference>
<gene>
    <name evidence="3" type="ORF">TrVE_jg12409</name>
</gene>
<dbReference type="InterPro" id="IPR051044">
    <property type="entry name" value="MAG_DAG_Lipase"/>
</dbReference>
<dbReference type="PANTHER" id="PTHR11614">
    <property type="entry name" value="PHOSPHOLIPASE-RELATED"/>
    <property type="match status" value="1"/>
</dbReference>
<keyword evidence="1" id="KW-1133">Transmembrane helix</keyword>
<keyword evidence="4" id="KW-1185">Reference proteome</keyword>
<organism evidence="3 4">
    <name type="scientific">Triparma verrucosa</name>
    <dbReference type="NCBI Taxonomy" id="1606542"/>
    <lineage>
        <taxon>Eukaryota</taxon>
        <taxon>Sar</taxon>
        <taxon>Stramenopiles</taxon>
        <taxon>Ochrophyta</taxon>
        <taxon>Bolidophyceae</taxon>
        <taxon>Parmales</taxon>
        <taxon>Triparmaceae</taxon>
        <taxon>Triparma</taxon>
    </lineage>
</organism>
<evidence type="ECO:0000259" key="2">
    <source>
        <dbReference type="Pfam" id="PF12146"/>
    </source>
</evidence>
<feature type="transmembrane region" description="Helical" evidence="1">
    <location>
        <begin position="378"/>
        <end position="398"/>
    </location>
</feature>
<dbReference type="AlphaFoldDB" id="A0A9W7CIA5"/>
<accession>A0A9W7CIA5</accession>
<dbReference type="Pfam" id="PF12146">
    <property type="entry name" value="Hydrolase_4"/>
    <property type="match status" value="1"/>
</dbReference>
<proteinExistence type="predicted"/>
<dbReference type="EMBL" id="BRXX01000327">
    <property type="protein sequence ID" value="GMI05159.1"/>
    <property type="molecule type" value="Genomic_DNA"/>
</dbReference>
<evidence type="ECO:0000313" key="4">
    <source>
        <dbReference type="Proteomes" id="UP001165160"/>
    </source>
</evidence>
<reference evidence="4" key="1">
    <citation type="journal article" date="2023" name="Commun. Biol.">
        <title>Genome analysis of Parmales, the sister group of diatoms, reveals the evolutionary specialization of diatoms from phago-mixotrophs to photoautotrophs.</title>
        <authorList>
            <person name="Ban H."/>
            <person name="Sato S."/>
            <person name="Yoshikawa S."/>
            <person name="Yamada K."/>
            <person name="Nakamura Y."/>
            <person name="Ichinomiya M."/>
            <person name="Sato N."/>
            <person name="Blanc-Mathieu R."/>
            <person name="Endo H."/>
            <person name="Kuwata A."/>
            <person name="Ogata H."/>
        </authorList>
    </citation>
    <scope>NUCLEOTIDE SEQUENCE [LARGE SCALE GENOMIC DNA]</scope>
    <source>
        <strain evidence="4">NIES 3699</strain>
    </source>
</reference>
<dbReference type="Proteomes" id="UP001165160">
    <property type="component" value="Unassembled WGS sequence"/>
</dbReference>
<dbReference type="Gene3D" id="3.40.50.1820">
    <property type="entry name" value="alpha/beta hydrolase"/>
    <property type="match status" value="1"/>
</dbReference>
<sequence>MEVSQDLPGTLDPKTSKGPIYRRYVETVLPWFDSVAKRGSFDSQTLGTDGKAPVIQYCLIPSKGRAKKNVPDIVFVLGWSESFMKYKEIFYDLYEKYDGAISIWCMDHCSQGISGRWAADEAYSDRGWTADFRNYAKDQVYFINNVANLTSSKSPRYLFCHSMGGLVGTQIVATLPGFFSKVILSAPMFTVKGLDGVPFAVLRYVAYTVDKILGKGKEWVPGAATKPDHRCPEPPENETSACIDRLECWNTQRYQNPSVVVGGVTWGWLNQSNIHRIDPDTLTHEVVSAFEKSDVLLLSCELESIVEPKTMVEFSEYVETCEWVQVEGSLHEAFFENDKIRNWTFDRMIKFLNRKEVFRHETTRKAPTASMKMIKDTFWTSLIVLIIAILLGMISSHFRRYFFETIEKNVGI</sequence>
<evidence type="ECO:0000256" key="1">
    <source>
        <dbReference type="SAM" id="Phobius"/>
    </source>
</evidence>
<protein>
    <recommendedName>
        <fullName evidence="2">Serine aminopeptidase S33 domain-containing protein</fullName>
    </recommendedName>
</protein>